<evidence type="ECO:0000256" key="5">
    <source>
        <dbReference type="ARBA" id="ARBA00022840"/>
    </source>
</evidence>
<evidence type="ECO:0000256" key="6">
    <source>
        <dbReference type="ARBA" id="ARBA00022917"/>
    </source>
</evidence>
<comment type="caution">
    <text evidence="10">The sequence shown here is derived from an EMBL/GenBank/DDBJ whole genome shotgun (WGS) entry which is preliminary data.</text>
</comment>
<evidence type="ECO:0000256" key="1">
    <source>
        <dbReference type="ARBA" id="ARBA00008226"/>
    </source>
</evidence>
<dbReference type="EC" id="6.1.1.22" evidence="2"/>
<dbReference type="InterPro" id="IPR045864">
    <property type="entry name" value="aa-tRNA-synth_II/BPL/LPL"/>
</dbReference>
<evidence type="ECO:0000256" key="7">
    <source>
        <dbReference type="ARBA" id="ARBA00023146"/>
    </source>
</evidence>
<dbReference type="Gene3D" id="2.40.50.140">
    <property type="entry name" value="Nucleic acid-binding proteins"/>
    <property type="match status" value="1"/>
</dbReference>
<dbReference type="InterPro" id="IPR004364">
    <property type="entry name" value="Aa-tRNA-synt_II"/>
</dbReference>
<dbReference type="EMBL" id="JAGHQL010000035">
    <property type="protein sequence ID" value="KAH0543315.1"/>
    <property type="molecule type" value="Genomic_DNA"/>
</dbReference>
<dbReference type="Pfam" id="PF01336">
    <property type="entry name" value="tRNA_anti-codon"/>
    <property type="match status" value="1"/>
</dbReference>
<dbReference type="Proteomes" id="UP000698800">
    <property type="component" value="Unassembled WGS sequence"/>
</dbReference>
<dbReference type="PANTHER" id="PTHR22594">
    <property type="entry name" value="ASPARTYL/LYSYL-TRNA SYNTHETASE"/>
    <property type="match status" value="1"/>
</dbReference>
<evidence type="ECO:0000259" key="9">
    <source>
        <dbReference type="PROSITE" id="PS50862"/>
    </source>
</evidence>
<evidence type="ECO:0000256" key="8">
    <source>
        <dbReference type="SAM" id="MobiDB-lite"/>
    </source>
</evidence>
<evidence type="ECO:0000256" key="3">
    <source>
        <dbReference type="ARBA" id="ARBA00022598"/>
    </source>
</evidence>
<dbReference type="InterPro" id="IPR004365">
    <property type="entry name" value="NA-bd_OB_tRNA"/>
</dbReference>
<accession>A0A9P8ID12</accession>
<proteinExistence type="inferred from homology"/>
<keyword evidence="4" id="KW-0547">Nucleotide-binding</keyword>
<dbReference type="OrthoDB" id="43906at2759"/>
<sequence length="554" mass="61059">MKARSLCLRNLNQRTGHHNRSFLRHISSPPPPNPTIASLLAYPQTFESRDNSPVTINGFVRSVRKQKTIAFAAIGDGTTVEPLQAVLTPAQADSLATGTSIQLTGAWKPSPQGKKQSHELQVEQLKVLSETESSTYPLQKKYHTQEYLRTIPHLRSRTPFNSLLLRLRSHSIARLTSFFAGREFIQTHPPIITSSDCEGAGEVFTLTTETLHPAQSLSLCNSSDMVDGTDSDGSFFRAPKYLTVSSQLHLEALAQSVGRVWTLSPTFRAEKSDTSRHLSEFYMLETELSFVDSLDPIMTLAEDMIRDLVRSLYDSRVGQELLSAKRTGETGLEDLASAPGKALQSRWKGLLDGPWPRITYTEAINRLQEAVRDKGVSFNSPPTWNAGLQAEHERFIADDVGKGSPVYVTDYPRGLKAFYMSPSACESSCWGSQPAPGPTAACFDLLMPEVCEVIGGSLREHRLAELLDSMRSRGLIKTERSPDAGGSSSPTPASSSLSDEDLGNLKWYVDLRRWSSVPHGGFGLGFDRLLGYLAGVGNIREVVPFPRWVGRCDC</sequence>
<dbReference type="InterPro" id="IPR002312">
    <property type="entry name" value="Asp/Asn-tRNA-synth_IIb"/>
</dbReference>
<evidence type="ECO:0000313" key="11">
    <source>
        <dbReference type="Proteomes" id="UP000698800"/>
    </source>
</evidence>
<evidence type="ECO:0000256" key="2">
    <source>
        <dbReference type="ARBA" id="ARBA00012816"/>
    </source>
</evidence>
<dbReference type="InterPro" id="IPR012340">
    <property type="entry name" value="NA-bd_OB-fold"/>
</dbReference>
<evidence type="ECO:0000256" key="4">
    <source>
        <dbReference type="ARBA" id="ARBA00022741"/>
    </source>
</evidence>
<dbReference type="SUPFAM" id="SSF55681">
    <property type="entry name" value="Class II aaRS and biotin synthetases"/>
    <property type="match status" value="1"/>
</dbReference>
<dbReference type="InterPro" id="IPR006195">
    <property type="entry name" value="aa-tRNA-synth_II"/>
</dbReference>
<dbReference type="PANTHER" id="PTHR22594:SF34">
    <property type="entry name" value="ASPARAGINE--TRNA LIGASE, MITOCHONDRIAL-RELATED"/>
    <property type="match status" value="1"/>
</dbReference>
<keyword evidence="6" id="KW-0648">Protein biosynthesis</keyword>
<dbReference type="AlphaFoldDB" id="A0A9P8ID12"/>
<dbReference type="Pfam" id="PF00152">
    <property type="entry name" value="tRNA-synt_2"/>
    <property type="match status" value="1"/>
</dbReference>
<dbReference type="GO" id="GO:0005739">
    <property type="term" value="C:mitochondrion"/>
    <property type="evidence" value="ECO:0007669"/>
    <property type="project" value="TreeGrafter"/>
</dbReference>
<dbReference type="Gene3D" id="3.30.930.10">
    <property type="entry name" value="Bira Bifunctional Protein, Domain 2"/>
    <property type="match status" value="1"/>
</dbReference>
<dbReference type="GO" id="GO:0004816">
    <property type="term" value="F:asparagine-tRNA ligase activity"/>
    <property type="evidence" value="ECO:0007669"/>
    <property type="project" value="UniProtKB-EC"/>
</dbReference>
<keyword evidence="7" id="KW-0030">Aminoacyl-tRNA synthetase</keyword>
<evidence type="ECO:0000313" key="10">
    <source>
        <dbReference type="EMBL" id="KAH0543315.1"/>
    </source>
</evidence>
<feature type="compositionally biased region" description="Low complexity" evidence="8">
    <location>
        <begin position="483"/>
        <end position="497"/>
    </location>
</feature>
<dbReference type="SUPFAM" id="SSF50249">
    <property type="entry name" value="Nucleic acid-binding proteins"/>
    <property type="match status" value="1"/>
</dbReference>
<dbReference type="PRINTS" id="PR01042">
    <property type="entry name" value="TRNASYNTHASP"/>
</dbReference>
<dbReference type="NCBIfam" id="TIGR00457">
    <property type="entry name" value="asnS"/>
    <property type="match status" value="1"/>
</dbReference>
<dbReference type="GO" id="GO:0006421">
    <property type="term" value="P:asparaginyl-tRNA aminoacylation"/>
    <property type="evidence" value="ECO:0007669"/>
    <property type="project" value="InterPro"/>
</dbReference>
<dbReference type="GO" id="GO:0005524">
    <property type="term" value="F:ATP binding"/>
    <property type="evidence" value="ECO:0007669"/>
    <property type="project" value="UniProtKB-KW"/>
</dbReference>
<feature type="domain" description="Aminoacyl-transfer RNA synthetases class-II family profile" evidence="9">
    <location>
        <begin position="181"/>
        <end position="544"/>
    </location>
</feature>
<comment type="similarity">
    <text evidence="1">Belongs to the class-II aminoacyl-tRNA synthetase family.</text>
</comment>
<protein>
    <recommendedName>
        <fullName evidence="2">asparagine--tRNA ligase</fullName>
        <ecNumber evidence="2">6.1.1.22</ecNumber>
    </recommendedName>
</protein>
<keyword evidence="5" id="KW-0067">ATP-binding</keyword>
<keyword evidence="3" id="KW-0436">Ligase</keyword>
<dbReference type="CDD" id="cd04318">
    <property type="entry name" value="EcAsnRS_like_N"/>
    <property type="match status" value="1"/>
</dbReference>
<dbReference type="InterPro" id="IPR004522">
    <property type="entry name" value="Asn-tRNA-ligase"/>
</dbReference>
<gene>
    <name evidence="10" type="ORF">FGG08_002378</name>
</gene>
<organism evidence="10 11">
    <name type="scientific">Glutinoglossum americanum</name>
    <dbReference type="NCBI Taxonomy" id="1670608"/>
    <lineage>
        <taxon>Eukaryota</taxon>
        <taxon>Fungi</taxon>
        <taxon>Dikarya</taxon>
        <taxon>Ascomycota</taxon>
        <taxon>Pezizomycotina</taxon>
        <taxon>Geoglossomycetes</taxon>
        <taxon>Geoglossales</taxon>
        <taxon>Geoglossaceae</taxon>
        <taxon>Glutinoglossum</taxon>
    </lineage>
</organism>
<keyword evidence="11" id="KW-1185">Reference proteome</keyword>
<dbReference type="PROSITE" id="PS50862">
    <property type="entry name" value="AA_TRNA_LIGASE_II"/>
    <property type="match status" value="1"/>
</dbReference>
<feature type="region of interest" description="Disordered" evidence="8">
    <location>
        <begin position="477"/>
        <end position="499"/>
    </location>
</feature>
<name>A0A9P8ID12_9PEZI</name>
<dbReference type="GO" id="GO:0003676">
    <property type="term" value="F:nucleic acid binding"/>
    <property type="evidence" value="ECO:0007669"/>
    <property type="project" value="InterPro"/>
</dbReference>
<reference evidence="10" key="1">
    <citation type="submission" date="2021-03" db="EMBL/GenBank/DDBJ databases">
        <title>Comparative genomics and phylogenomic investigation of the class Geoglossomycetes provide insights into ecological specialization and systematics.</title>
        <authorList>
            <person name="Melie T."/>
            <person name="Pirro S."/>
            <person name="Miller A.N."/>
            <person name="Quandt A."/>
        </authorList>
    </citation>
    <scope>NUCLEOTIDE SEQUENCE</scope>
    <source>
        <strain evidence="10">GBOQ0MN5Z8</strain>
    </source>
</reference>